<dbReference type="InterPro" id="IPR002104">
    <property type="entry name" value="Integrase_catalytic"/>
</dbReference>
<proteinExistence type="inferred from homology"/>
<dbReference type="AlphaFoldDB" id="A0A6I3SLS1"/>
<keyword evidence="3" id="KW-0229">DNA integration</keyword>
<dbReference type="InterPro" id="IPR013762">
    <property type="entry name" value="Integrase-like_cat_sf"/>
</dbReference>
<dbReference type="OrthoDB" id="9801717at2"/>
<name>A0A6I3SLS1_HELMO</name>
<dbReference type="PROSITE" id="PS51900">
    <property type="entry name" value="CB"/>
    <property type="match status" value="1"/>
</dbReference>
<accession>A0A6I3SLS1</accession>
<comment type="function">
    <text evidence="1">Site-specific tyrosine recombinase, which acts by catalyzing the cutting and rejoining of the recombining DNA molecules.</text>
</comment>
<dbReference type="Gene3D" id="1.10.150.130">
    <property type="match status" value="1"/>
</dbReference>
<dbReference type="EMBL" id="WNKU01000016">
    <property type="protein sequence ID" value="MTV49890.1"/>
    <property type="molecule type" value="Genomic_DNA"/>
</dbReference>
<protein>
    <submittedName>
        <fullName evidence="9">Tyrosine-type recombinase/integrase</fullName>
    </submittedName>
</protein>
<dbReference type="InterPro" id="IPR004107">
    <property type="entry name" value="Integrase_SAM-like_N"/>
</dbReference>
<dbReference type="PANTHER" id="PTHR30349">
    <property type="entry name" value="PHAGE INTEGRASE-RELATED"/>
    <property type="match status" value="1"/>
</dbReference>
<dbReference type="InterPro" id="IPR010998">
    <property type="entry name" value="Integrase_recombinase_N"/>
</dbReference>
<keyword evidence="4 6" id="KW-0238">DNA-binding</keyword>
<evidence type="ECO:0000256" key="4">
    <source>
        <dbReference type="ARBA" id="ARBA00023125"/>
    </source>
</evidence>
<organism evidence="9 10">
    <name type="scientific">Heliobacterium mobile</name>
    <name type="common">Heliobacillus mobilis</name>
    <dbReference type="NCBI Taxonomy" id="28064"/>
    <lineage>
        <taxon>Bacteria</taxon>
        <taxon>Bacillati</taxon>
        <taxon>Bacillota</taxon>
        <taxon>Clostridia</taxon>
        <taxon>Eubacteriales</taxon>
        <taxon>Heliobacteriaceae</taxon>
        <taxon>Heliobacterium</taxon>
    </lineage>
</organism>
<keyword evidence="5" id="KW-0233">DNA recombination</keyword>
<dbReference type="Gene3D" id="1.10.443.10">
    <property type="entry name" value="Intergrase catalytic core"/>
    <property type="match status" value="1"/>
</dbReference>
<dbReference type="Pfam" id="PF02899">
    <property type="entry name" value="Phage_int_SAM_1"/>
    <property type="match status" value="1"/>
</dbReference>
<dbReference type="GO" id="GO:0015074">
    <property type="term" value="P:DNA integration"/>
    <property type="evidence" value="ECO:0007669"/>
    <property type="project" value="UniProtKB-KW"/>
</dbReference>
<evidence type="ECO:0000256" key="2">
    <source>
        <dbReference type="ARBA" id="ARBA00008857"/>
    </source>
</evidence>
<keyword evidence="10" id="KW-1185">Reference proteome</keyword>
<comment type="caution">
    <text evidence="9">The sequence shown here is derived from an EMBL/GenBank/DDBJ whole genome shotgun (WGS) entry which is preliminary data.</text>
</comment>
<evidence type="ECO:0000256" key="6">
    <source>
        <dbReference type="PROSITE-ProRule" id="PRU01248"/>
    </source>
</evidence>
<evidence type="ECO:0000256" key="5">
    <source>
        <dbReference type="ARBA" id="ARBA00023172"/>
    </source>
</evidence>
<dbReference type="GO" id="GO:0006310">
    <property type="term" value="P:DNA recombination"/>
    <property type="evidence" value="ECO:0007669"/>
    <property type="project" value="UniProtKB-KW"/>
</dbReference>
<evidence type="ECO:0000259" key="7">
    <source>
        <dbReference type="PROSITE" id="PS51898"/>
    </source>
</evidence>
<evidence type="ECO:0000256" key="3">
    <source>
        <dbReference type="ARBA" id="ARBA00022908"/>
    </source>
</evidence>
<dbReference type="Proteomes" id="UP000430670">
    <property type="component" value="Unassembled WGS sequence"/>
</dbReference>
<dbReference type="PROSITE" id="PS51898">
    <property type="entry name" value="TYR_RECOMBINASE"/>
    <property type="match status" value="1"/>
</dbReference>
<dbReference type="InterPro" id="IPR011010">
    <property type="entry name" value="DNA_brk_join_enz"/>
</dbReference>
<evidence type="ECO:0000313" key="10">
    <source>
        <dbReference type="Proteomes" id="UP000430670"/>
    </source>
</evidence>
<gene>
    <name evidence="9" type="ORF">GJ688_12995</name>
</gene>
<feature type="domain" description="Tyr recombinase" evidence="7">
    <location>
        <begin position="126"/>
        <end position="304"/>
    </location>
</feature>
<dbReference type="PANTHER" id="PTHR30349:SF41">
    <property type="entry name" value="INTEGRASE_RECOMBINASE PROTEIN MJ0367-RELATED"/>
    <property type="match status" value="1"/>
</dbReference>
<evidence type="ECO:0000313" key="9">
    <source>
        <dbReference type="EMBL" id="MTV49890.1"/>
    </source>
</evidence>
<sequence length="306" mass="35170">MGATPAADGPMSTPRLQDQIEAYGRYLAYERRLSPNSVRKYQYSLNRLHRFLKGTYFSGSDPSLSDVQTLHIRRFIAYLSKECQCERTTLVSFIKDLRAFFAYALAEGLIVKNPLQSIEPPRLPERPPKSLCPRELEKLFAAVNLNHRSGQRDMILIQTLYYTGLRASELARLQVFDISPQYDRLFIRQGKGQKDRCLPIHPQLQVYLKDYLENRSDPSPYLFSSNRGNPLTNFRIAHIIKKYVRQAGLSESISTHSLRHSFATHLIQSGVKMNYVCDLLGHESMDTTSIYVHRTVDDLTKLIAKI</sequence>
<dbReference type="SUPFAM" id="SSF56349">
    <property type="entry name" value="DNA breaking-rejoining enzymes"/>
    <property type="match status" value="1"/>
</dbReference>
<dbReference type="InterPro" id="IPR050090">
    <property type="entry name" value="Tyrosine_recombinase_XerCD"/>
</dbReference>
<dbReference type="InterPro" id="IPR044068">
    <property type="entry name" value="CB"/>
</dbReference>
<comment type="similarity">
    <text evidence="2">Belongs to the 'phage' integrase family.</text>
</comment>
<reference evidence="9 10" key="1">
    <citation type="submission" date="2019-11" db="EMBL/GenBank/DDBJ databases">
        <title>Whole-genome sequence of a the green, strictly anaerobic photosynthetic bacterium Heliobacillus mobilis DSM 6151.</title>
        <authorList>
            <person name="Kyndt J.A."/>
            <person name="Meyer T.E."/>
        </authorList>
    </citation>
    <scope>NUCLEOTIDE SEQUENCE [LARGE SCALE GENOMIC DNA]</scope>
    <source>
        <strain evidence="9 10">DSM 6151</strain>
    </source>
</reference>
<dbReference type="GO" id="GO:0003677">
    <property type="term" value="F:DNA binding"/>
    <property type="evidence" value="ECO:0007669"/>
    <property type="project" value="UniProtKB-UniRule"/>
</dbReference>
<feature type="domain" description="Core-binding (CB)" evidence="8">
    <location>
        <begin position="14"/>
        <end position="105"/>
    </location>
</feature>
<evidence type="ECO:0000256" key="1">
    <source>
        <dbReference type="ARBA" id="ARBA00003283"/>
    </source>
</evidence>
<evidence type="ECO:0000259" key="8">
    <source>
        <dbReference type="PROSITE" id="PS51900"/>
    </source>
</evidence>
<dbReference type="Pfam" id="PF00589">
    <property type="entry name" value="Phage_integrase"/>
    <property type="match status" value="1"/>
</dbReference>